<sequence>MDKTGWDFLVEFDFAPGAKDSPSAIHEAAFECKVQVKSTDKRSRKSAITLTNWRRLVTAPIPAFFVFIEFDDKETPQRVFVKHVDQHLSTQALKRIHEAEVSGSDHRPHKQTMTVTYDQADMLPDISGAALATALLGHIGYSMAEYSARKRAHLEETGFEDGFATVSITIEGDENIARFINATLGMDAGAVDVIDFRATHKRFGKSAPEPYIEEPTGKIELINVEPSLRGIMTAKTDNLGGGFSFPVDFFNSTIRPRKSRFKGEFFELLALPDSREFTFNINFGVQEFGLAALRKALKFVELLCSTNKLFFEFVATDNTKYAFAAPSPGHDFDFQEELEAVEAALRLLTQWDVFEEVSVSLPELSRHALPIVQFEKFIDENNRAMRLDMEAFDPPLPLEKEFACLNKGYAKIGPVMICALVTLIGKPLPSDSGGLTLFPAKKTLERVVTRAPNRKIDLQDLIKVVDDITEKYEENFNYVIFFDKAKL</sequence>
<dbReference type="AlphaFoldDB" id="A0A7X4HF96"/>
<reference evidence="1 2" key="1">
    <citation type="submission" date="2019-12" db="EMBL/GenBank/DDBJ databases">
        <title>Novel species isolated from a subtropical stream in China.</title>
        <authorList>
            <person name="Lu H."/>
        </authorList>
    </citation>
    <scope>NUCLEOTIDE SEQUENCE [LARGE SCALE GENOMIC DNA]</scope>
    <source>
        <strain evidence="1 2">FT127W</strain>
    </source>
</reference>
<dbReference type="Proteomes" id="UP000450676">
    <property type="component" value="Unassembled WGS sequence"/>
</dbReference>
<dbReference type="EMBL" id="WWCU01000033">
    <property type="protein sequence ID" value="MYN10188.1"/>
    <property type="molecule type" value="Genomic_DNA"/>
</dbReference>
<comment type="caution">
    <text evidence="1">The sequence shown here is derived from an EMBL/GenBank/DDBJ whole genome shotgun (WGS) entry which is preliminary data.</text>
</comment>
<protein>
    <recommendedName>
        <fullName evidence="3">DUF4365 domain-containing protein</fullName>
    </recommendedName>
</protein>
<gene>
    <name evidence="1" type="ORF">GTP77_22965</name>
</gene>
<accession>A0A7X4HF96</accession>
<organism evidence="1 2">
    <name type="scientific">Pseudoduganella aquatica</name>
    <dbReference type="NCBI Taxonomy" id="2660641"/>
    <lineage>
        <taxon>Bacteria</taxon>
        <taxon>Pseudomonadati</taxon>
        <taxon>Pseudomonadota</taxon>
        <taxon>Betaproteobacteria</taxon>
        <taxon>Burkholderiales</taxon>
        <taxon>Oxalobacteraceae</taxon>
        <taxon>Telluria group</taxon>
        <taxon>Pseudoduganella</taxon>
    </lineage>
</organism>
<dbReference type="RefSeq" id="WP_161074477.1">
    <property type="nucleotide sequence ID" value="NZ_WWCU01000033.1"/>
</dbReference>
<evidence type="ECO:0000313" key="1">
    <source>
        <dbReference type="EMBL" id="MYN10188.1"/>
    </source>
</evidence>
<keyword evidence="2" id="KW-1185">Reference proteome</keyword>
<evidence type="ECO:0000313" key="2">
    <source>
        <dbReference type="Proteomes" id="UP000450676"/>
    </source>
</evidence>
<name>A0A7X4HF96_9BURK</name>
<evidence type="ECO:0008006" key="3">
    <source>
        <dbReference type="Google" id="ProtNLM"/>
    </source>
</evidence>
<proteinExistence type="predicted"/>